<dbReference type="SUPFAM" id="SSF54593">
    <property type="entry name" value="Glyoxalase/Bleomycin resistance protein/Dihydroxybiphenyl dioxygenase"/>
    <property type="match status" value="2"/>
</dbReference>
<dbReference type="Gene3D" id="3.10.180.10">
    <property type="entry name" value="2,3-Dihydroxybiphenyl 1,2-Dioxygenase, domain 1"/>
    <property type="match status" value="2"/>
</dbReference>
<dbReference type="PROSITE" id="PS51819">
    <property type="entry name" value="VOC"/>
    <property type="match status" value="2"/>
</dbReference>
<dbReference type="InterPro" id="IPR004360">
    <property type="entry name" value="Glyas_Fos-R_dOase_dom"/>
</dbReference>
<dbReference type="PANTHER" id="PTHR33993">
    <property type="entry name" value="GLYOXALASE-RELATED"/>
    <property type="match status" value="1"/>
</dbReference>
<organism evidence="2 3">
    <name type="scientific">Streptomyces beihaiensis</name>
    <dbReference type="NCBI Taxonomy" id="2984495"/>
    <lineage>
        <taxon>Bacteria</taxon>
        <taxon>Bacillati</taxon>
        <taxon>Actinomycetota</taxon>
        <taxon>Actinomycetes</taxon>
        <taxon>Kitasatosporales</taxon>
        <taxon>Streptomycetaceae</taxon>
        <taxon>Streptomyces</taxon>
    </lineage>
</organism>
<dbReference type="InterPro" id="IPR052164">
    <property type="entry name" value="Anthracycline_SecMetBiosynth"/>
</dbReference>
<evidence type="ECO:0000259" key="1">
    <source>
        <dbReference type="PROSITE" id="PS51819"/>
    </source>
</evidence>
<dbReference type="Pfam" id="PF00903">
    <property type="entry name" value="Glyoxalase"/>
    <property type="match status" value="2"/>
</dbReference>
<gene>
    <name evidence="2" type="ORF">OFY01_17520</name>
</gene>
<evidence type="ECO:0000313" key="3">
    <source>
        <dbReference type="Proteomes" id="UP001163064"/>
    </source>
</evidence>
<feature type="domain" description="VOC" evidence="1">
    <location>
        <begin position="136"/>
        <end position="258"/>
    </location>
</feature>
<proteinExistence type="predicted"/>
<reference evidence="2" key="1">
    <citation type="submission" date="2022-10" db="EMBL/GenBank/DDBJ databases">
        <title>Streptomyces beihaiensis sp. nov., a chitin degrading actinobacterium, isolated from shrimp pond soil.</title>
        <authorList>
            <person name="Xie J."/>
            <person name="Shen N."/>
        </authorList>
    </citation>
    <scope>NUCLEOTIDE SEQUENCE</scope>
    <source>
        <strain evidence="2">GXMU-J5</strain>
    </source>
</reference>
<dbReference type="PANTHER" id="PTHR33993:SF10">
    <property type="entry name" value="CONSERVED PROTEIN"/>
    <property type="match status" value="1"/>
</dbReference>
<dbReference type="Proteomes" id="UP001163064">
    <property type="component" value="Unassembled WGS sequence"/>
</dbReference>
<comment type="caution">
    <text evidence="2">The sequence shown here is derived from an EMBL/GenBank/DDBJ whole genome shotgun (WGS) entry which is preliminary data.</text>
</comment>
<dbReference type="RefSeq" id="WP_266600961.1">
    <property type="nucleotide sequence ID" value="NZ_JAPHNL010000222.1"/>
</dbReference>
<name>A0ABT3TZX7_9ACTN</name>
<dbReference type="CDD" id="cd07247">
    <property type="entry name" value="SgaA_N_like"/>
    <property type="match status" value="2"/>
</dbReference>
<accession>A0ABT3TZX7</accession>
<evidence type="ECO:0000313" key="2">
    <source>
        <dbReference type="EMBL" id="MCX3061528.1"/>
    </source>
</evidence>
<protein>
    <submittedName>
        <fullName evidence="2">VOC family protein</fullName>
    </submittedName>
</protein>
<dbReference type="InterPro" id="IPR037523">
    <property type="entry name" value="VOC_core"/>
</dbReference>
<keyword evidence="3" id="KW-1185">Reference proteome</keyword>
<dbReference type="EMBL" id="JAPHNL010000222">
    <property type="protein sequence ID" value="MCX3061528.1"/>
    <property type="molecule type" value="Genomic_DNA"/>
</dbReference>
<feature type="domain" description="VOC" evidence="1">
    <location>
        <begin position="10"/>
        <end position="122"/>
    </location>
</feature>
<sequence length="272" mass="28660">MLTTTYVPGAPNWLDLGSPDLETSRTFYAAVLGWEFRSAGPEGGGYGFFTSDGKTVAGLGPLDKGARPAWTVYFHTADADATAKAVESAGGRVRVAPKDVFSHGRMAAFTDPTGAEFAVWQPKETGGLEAVAVPGSLAWTELYTTDAKAAKDFYRAVFSWQMDDKEMGEGLTYALLRPSGGGPGTEHGGLMQLLPVNLEAGSTPEWHPYFEVADCDAAATKAVDDGAATLIPPTNAPGIGRFAMFLDPVDALFAVLQSDRRGQGGQTGQTGR</sequence>
<dbReference type="InterPro" id="IPR029068">
    <property type="entry name" value="Glyas_Bleomycin-R_OHBP_Dase"/>
</dbReference>